<feature type="transmembrane region" description="Helical" evidence="1">
    <location>
        <begin position="6"/>
        <end position="26"/>
    </location>
</feature>
<dbReference type="Pfam" id="PF07963">
    <property type="entry name" value="N_methyl"/>
    <property type="match status" value="1"/>
</dbReference>
<dbReference type="OrthoDB" id="6880381at2"/>
<proteinExistence type="predicted"/>
<dbReference type="AlphaFoldDB" id="A0A0C5VV28"/>
<dbReference type="PROSITE" id="PS00409">
    <property type="entry name" value="PROKAR_NTER_METHYL"/>
    <property type="match status" value="1"/>
</dbReference>
<gene>
    <name evidence="2" type="ORF">YC6258_05128</name>
</gene>
<keyword evidence="1" id="KW-1133">Transmembrane helix</keyword>
<dbReference type="NCBIfam" id="TIGR02532">
    <property type="entry name" value="IV_pilin_GFxxxE"/>
    <property type="match status" value="1"/>
</dbReference>
<dbReference type="InterPro" id="IPR012902">
    <property type="entry name" value="N_methyl_site"/>
</dbReference>
<sequence>MVTTEHGFSLVELMIAIAIMSILMVMGAPLTRAWVANAHIAHAQNVLAEGYATLRALSLKNPLGVKGDQEVASLTINGKLLSAGYRDAYGTVNMVWQGNIDTDVTLALTEAGCANTLRLNNLGMALDSRCLAYKISSAGGRDESSTLQ</sequence>
<reference evidence="2 3" key="1">
    <citation type="submission" date="2014-01" db="EMBL/GenBank/DDBJ databases">
        <title>Full genme sequencing of cellulolytic bacterium Gynuella sunshinyii YC6258T gen. nov., sp. nov.</title>
        <authorList>
            <person name="Khan H."/>
            <person name="Chung E.J."/>
            <person name="Chung Y.R."/>
        </authorList>
    </citation>
    <scope>NUCLEOTIDE SEQUENCE [LARGE SCALE GENOMIC DNA]</scope>
    <source>
        <strain evidence="2 3">YC6258</strain>
    </source>
</reference>
<dbReference type="KEGG" id="gsn:YC6258_05128"/>
<organism evidence="2 3">
    <name type="scientific">Gynuella sunshinyii YC6258</name>
    <dbReference type="NCBI Taxonomy" id="1445510"/>
    <lineage>
        <taxon>Bacteria</taxon>
        <taxon>Pseudomonadati</taxon>
        <taxon>Pseudomonadota</taxon>
        <taxon>Gammaproteobacteria</taxon>
        <taxon>Oceanospirillales</taxon>
        <taxon>Saccharospirillaceae</taxon>
        <taxon>Gynuella</taxon>
    </lineage>
</organism>
<dbReference type="HOGENOM" id="CLU_1617621_0_0_6"/>
<evidence type="ECO:0000313" key="3">
    <source>
        <dbReference type="Proteomes" id="UP000032266"/>
    </source>
</evidence>
<name>A0A0C5VV28_9GAMM</name>
<protein>
    <submittedName>
        <fullName evidence="2">Tfp pilus assembly protein FimT</fullName>
    </submittedName>
</protein>
<keyword evidence="3" id="KW-1185">Reference proteome</keyword>
<dbReference type="RefSeq" id="WP_044618972.1">
    <property type="nucleotide sequence ID" value="NZ_CP007142.1"/>
</dbReference>
<dbReference type="Gene3D" id="3.30.700.10">
    <property type="entry name" value="Glycoprotein, Type 4 Pilin"/>
    <property type="match status" value="1"/>
</dbReference>
<dbReference type="SUPFAM" id="SSF54523">
    <property type="entry name" value="Pili subunits"/>
    <property type="match status" value="1"/>
</dbReference>
<dbReference type="InterPro" id="IPR045584">
    <property type="entry name" value="Pilin-like"/>
</dbReference>
<accession>A0A0C5VV28</accession>
<keyword evidence="1" id="KW-0812">Transmembrane</keyword>
<evidence type="ECO:0000313" key="2">
    <source>
        <dbReference type="EMBL" id="AJQ97158.1"/>
    </source>
</evidence>
<evidence type="ECO:0000256" key="1">
    <source>
        <dbReference type="SAM" id="Phobius"/>
    </source>
</evidence>
<keyword evidence="1" id="KW-0472">Membrane</keyword>
<dbReference type="STRING" id="1445510.YC6258_05128"/>
<dbReference type="Proteomes" id="UP000032266">
    <property type="component" value="Chromosome"/>
</dbReference>
<dbReference type="EMBL" id="CP007142">
    <property type="protein sequence ID" value="AJQ97158.1"/>
    <property type="molecule type" value="Genomic_DNA"/>
</dbReference>